<dbReference type="PANTHER" id="PTHR44169:SF6">
    <property type="entry name" value="NADPH-DEPENDENT 1-ACYLDIHYDROXYACETONE PHOSPHATE REDUCTASE"/>
    <property type="match status" value="1"/>
</dbReference>
<dbReference type="EC" id="1.1.1.100" evidence="3"/>
<evidence type="ECO:0000313" key="4">
    <source>
        <dbReference type="Proteomes" id="UP000095488"/>
    </source>
</evidence>
<name>A0ABM9USN1_SARVE</name>
<gene>
    <name evidence="3" type="primary">fabG_2</name>
    <name evidence="3" type="ORF">ERS852473_01912</name>
</gene>
<dbReference type="PRINTS" id="PR00081">
    <property type="entry name" value="GDHRDH"/>
</dbReference>
<dbReference type="SUPFAM" id="SSF51735">
    <property type="entry name" value="NAD(P)-binding Rossmann-fold domains"/>
    <property type="match status" value="1"/>
</dbReference>
<accession>A0ABM9USN1</accession>
<comment type="similarity">
    <text evidence="1">Belongs to the short-chain dehydrogenases/reductases (SDR) family.</text>
</comment>
<organism evidence="3 4">
    <name type="scientific">Sarcina ventriculi</name>
    <name type="common">Clostridium ventriculi</name>
    <dbReference type="NCBI Taxonomy" id="1267"/>
    <lineage>
        <taxon>Bacteria</taxon>
        <taxon>Bacillati</taxon>
        <taxon>Bacillota</taxon>
        <taxon>Clostridia</taxon>
        <taxon>Eubacteriales</taxon>
        <taxon>Clostridiaceae</taxon>
        <taxon>Sarcina</taxon>
    </lineage>
</organism>
<dbReference type="Pfam" id="PF00106">
    <property type="entry name" value="adh_short"/>
    <property type="match status" value="1"/>
</dbReference>
<dbReference type="Proteomes" id="UP000095488">
    <property type="component" value="Unassembled WGS sequence"/>
</dbReference>
<proteinExistence type="inferred from homology"/>
<evidence type="ECO:0000256" key="1">
    <source>
        <dbReference type="ARBA" id="ARBA00006484"/>
    </source>
</evidence>
<dbReference type="PANTHER" id="PTHR44169">
    <property type="entry name" value="NADPH-DEPENDENT 1-ACYLDIHYDROXYACETONE PHOSPHATE REDUCTASE"/>
    <property type="match status" value="1"/>
</dbReference>
<evidence type="ECO:0000313" key="3">
    <source>
        <dbReference type="EMBL" id="CUO10391.1"/>
    </source>
</evidence>
<keyword evidence="2 3" id="KW-0560">Oxidoreductase</keyword>
<dbReference type="Gene3D" id="3.40.50.720">
    <property type="entry name" value="NAD(P)-binding Rossmann-like Domain"/>
    <property type="match status" value="1"/>
</dbReference>
<dbReference type="InterPro" id="IPR036291">
    <property type="entry name" value="NAD(P)-bd_dom_sf"/>
</dbReference>
<dbReference type="RefSeq" id="WP_265327498.1">
    <property type="nucleotide sequence ID" value="NZ_CABIXL010000006.1"/>
</dbReference>
<protein>
    <submittedName>
        <fullName evidence="3">3-oxoacyl-[acyl-carrier-protein] reductase FabG</fullName>
        <ecNumber evidence="3">1.1.1.100</ecNumber>
    </submittedName>
</protein>
<sequence>MARLIQLVLPGMRANHCGRIINISSIGGKIWTRFGGWYHATKFAVEGFSDCLRMEVAPFGIDVVVVEPGGIKTDWGVIAANNLKDTAKGSVYETNANNVANSMIKNYSGNMLTEPEVVARTVKKAIVKRRPRTRYLIGFRAKPMVLIQKIFGDRVFDLVITNLS</sequence>
<dbReference type="InterPro" id="IPR002347">
    <property type="entry name" value="SDR_fam"/>
</dbReference>
<comment type="caution">
    <text evidence="3">The sequence shown here is derived from an EMBL/GenBank/DDBJ whole genome shotgun (WGS) entry which is preliminary data.</text>
</comment>
<dbReference type="GO" id="GO:0004316">
    <property type="term" value="F:3-oxoacyl-[acyl-carrier-protein] reductase (NADPH) activity"/>
    <property type="evidence" value="ECO:0007669"/>
    <property type="project" value="UniProtKB-EC"/>
</dbReference>
<keyword evidence="4" id="KW-1185">Reference proteome</keyword>
<dbReference type="PRINTS" id="PR00080">
    <property type="entry name" value="SDRFAMILY"/>
</dbReference>
<reference evidence="3 4" key="1">
    <citation type="submission" date="2015-09" db="EMBL/GenBank/DDBJ databases">
        <authorList>
            <consortium name="Pathogen Informatics"/>
        </authorList>
    </citation>
    <scope>NUCLEOTIDE SEQUENCE [LARGE SCALE GENOMIC DNA]</scope>
    <source>
        <strain evidence="3 4">2789STDY5834858</strain>
    </source>
</reference>
<dbReference type="EMBL" id="CYZR01000006">
    <property type="protein sequence ID" value="CUO10391.1"/>
    <property type="molecule type" value="Genomic_DNA"/>
</dbReference>
<evidence type="ECO:0000256" key="2">
    <source>
        <dbReference type="ARBA" id="ARBA00023002"/>
    </source>
</evidence>